<name>A0A1G8K828_9RHOO</name>
<keyword evidence="16" id="KW-1185">Reference proteome</keyword>
<dbReference type="STRING" id="83767.SAMN05660652_03342"/>
<reference evidence="15 16" key="1">
    <citation type="submission" date="2016-10" db="EMBL/GenBank/DDBJ databases">
        <authorList>
            <person name="de Groot N.N."/>
        </authorList>
    </citation>
    <scope>NUCLEOTIDE SEQUENCE [LARGE SCALE GENOMIC DNA]</scope>
    <source>
        <strain evidence="15 16">DSM 5885</strain>
    </source>
</reference>
<evidence type="ECO:0000256" key="3">
    <source>
        <dbReference type="ARBA" id="ARBA00011738"/>
    </source>
</evidence>
<sequence>MTNDLKDLKALGLKATSQRLRILELFRTCSQRHLSADDVHRLLAKENSDVGLATVYRVLTQFVESGLLERHQFESGKSVYELKAGEHHDHLVCSTCGHVEEFYDESLEKRQNKIAKDRGFEINEHALYLFVDCLNDACPRRHGEDEGKH</sequence>
<feature type="binding site" evidence="13">
    <location>
        <position position="108"/>
    </location>
    <ligand>
        <name>Fe cation</name>
        <dbReference type="ChEBI" id="CHEBI:24875"/>
    </ligand>
</feature>
<keyword evidence="7 12" id="KW-0479">Metal-binding</keyword>
<dbReference type="InterPro" id="IPR036388">
    <property type="entry name" value="WH-like_DNA-bd_sf"/>
</dbReference>
<accession>A0A1G8K828</accession>
<evidence type="ECO:0000256" key="6">
    <source>
        <dbReference type="ARBA" id="ARBA00022491"/>
    </source>
</evidence>
<evidence type="ECO:0000256" key="11">
    <source>
        <dbReference type="ARBA" id="ARBA00023163"/>
    </source>
</evidence>
<evidence type="ECO:0000256" key="5">
    <source>
        <dbReference type="ARBA" id="ARBA00022490"/>
    </source>
</evidence>
<keyword evidence="5 14" id="KW-0963">Cytoplasm</keyword>
<dbReference type="GO" id="GO:0008270">
    <property type="term" value="F:zinc ion binding"/>
    <property type="evidence" value="ECO:0007669"/>
    <property type="project" value="TreeGrafter"/>
</dbReference>
<dbReference type="InterPro" id="IPR043135">
    <property type="entry name" value="Fur_C"/>
</dbReference>
<protein>
    <recommendedName>
        <fullName evidence="4 14">Ferric uptake regulation protein</fullName>
    </recommendedName>
</protein>
<evidence type="ECO:0000256" key="12">
    <source>
        <dbReference type="PIRSR" id="PIRSR602481-1"/>
    </source>
</evidence>
<evidence type="ECO:0000313" key="15">
    <source>
        <dbReference type="EMBL" id="SDI39608.1"/>
    </source>
</evidence>
<dbReference type="FunFam" id="1.10.10.10:FF:000007">
    <property type="entry name" value="Ferric uptake regulation protein"/>
    <property type="match status" value="1"/>
</dbReference>
<dbReference type="NCBIfam" id="NF006999">
    <property type="entry name" value="PRK09462.1"/>
    <property type="match status" value="1"/>
</dbReference>
<dbReference type="Gene3D" id="3.30.1490.190">
    <property type="match status" value="1"/>
</dbReference>
<dbReference type="InterPro" id="IPR002481">
    <property type="entry name" value="FUR"/>
</dbReference>
<evidence type="ECO:0000256" key="4">
    <source>
        <dbReference type="ARBA" id="ARBA00020910"/>
    </source>
</evidence>
<dbReference type="OrthoDB" id="8659436at2"/>
<comment type="subunit">
    <text evidence="3 14">Homodimer.</text>
</comment>
<comment type="subcellular location">
    <subcellularLocation>
        <location evidence="1 14">Cytoplasm</location>
    </subcellularLocation>
</comment>
<feature type="binding site" evidence="12">
    <location>
        <position position="93"/>
    </location>
    <ligand>
        <name>Zn(2+)</name>
        <dbReference type="ChEBI" id="CHEBI:29105"/>
    </ligand>
</feature>
<evidence type="ECO:0000313" key="16">
    <source>
        <dbReference type="Proteomes" id="UP000198607"/>
    </source>
</evidence>
<proteinExistence type="inferred from homology"/>
<evidence type="ECO:0000256" key="1">
    <source>
        <dbReference type="ARBA" id="ARBA00004496"/>
    </source>
</evidence>
<comment type="similarity">
    <text evidence="2 14">Belongs to the Fur family.</text>
</comment>
<evidence type="ECO:0000256" key="2">
    <source>
        <dbReference type="ARBA" id="ARBA00007957"/>
    </source>
</evidence>
<dbReference type="GO" id="GO:0045892">
    <property type="term" value="P:negative regulation of DNA-templated transcription"/>
    <property type="evidence" value="ECO:0007669"/>
    <property type="project" value="TreeGrafter"/>
</dbReference>
<dbReference type="EMBL" id="FNCY01000018">
    <property type="protein sequence ID" value="SDI39608.1"/>
    <property type="molecule type" value="Genomic_DNA"/>
</dbReference>
<organism evidence="15 16">
    <name type="scientific">Propionivibrio dicarboxylicus</name>
    <dbReference type="NCBI Taxonomy" id="83767"/>
    <lineage>
        <taxon>Bacteria</taxon>
        <taxon>Pseudomonadati</taxon>
        <taxon>Pseudomonadota</taxon>
        <taxon>Betaproteobacteria</taxon>
        <taxon>Rhodocyclales</taxon>
        <taxon>Rhodocyclaceae</taxon>
        <taxon>Propionivibrio</taxon>
    </lineage>
</organism>
<keyword evidence="8 12" id="KW-0862">Zinc</keyword>
<dbReference type="GO" id="GO:1900705">
    <property type="term" value="P:negative regulation of siderophore biosynthetic process"/>
    <property type="evidence" value="ECO:0007669"/>
    <property type="project" value="TreeGrafter"/>
</dbReference>
<dbReference type="AlphaFoldDB" id="A0A1G8K828"/>
<feature type="binding site" evidence="12">
    <location>
        <position position="133"/>
    </location>
    <ligand>
        <name>Zn(2+)</name>
        <dbReference type="ChEBI" id="CHEBI:29105"/>
    </ligand>
</feature>
<feature type="binding site" evidence="13">
    <location>
        <position position="87"/>
    </location>
    <ligand>
        <name>Fe cation</name>
        <dbReference type="ChEBI" id="CHEBI:24875"/>
    </ligand>
</feature>
<dbReference type="InterPro" id="IPR036390">
    <property type="entry name" value="WH_DNA-bd_sf"/>
</dbReference>
<evidence type="ECO:0000256" key="13">
    <source>
        <dbReference type="PIRSR" id="PIRSR602481-2"/>
    </source>
</evidence>
<dbReference type="GO" id="GO:0005829">
    <property type="term" value="C:cytosol"/>
    <property type="evidence" value="ECO:0007669"/>
    <property type="project" value="TreeGrafter"/>
</dbReference>
<feature type="binding site" evidence="13">
    <location>
        <position position="125"/>
    </location>
    <ligand>
        <name>Fe cation</name>
        <dbReference type="ChEBI" id="CHEBI:24875"/>
    </ligand>
</feature>
<comment type="cofactor">
    <cofactor evidence="12">
        <name>Zn(2+)</name>
        <dbReference type="ChEBI" id="CHEBI:29105"/>
    </cofactor>
    <text evidence="12">Binds 1 zinc ion per subunit.</text>
</comment>
<gene>
    <name evidence="14" type="primary">fur</name>
    <name evidence="15" type="ORF">SAMN05660652_03342</name>
</gene>
<dbReference type="PANTHER" id="PTHR33202">
    <property type="entry name" value="ZINC UPTAKE REGULATION PROTEIN"/>
    <property type="match status" value="1"/>
</dbReference>
<feature type="binding site" evidence="12">
    <location>
        <position position="96"/>
    </location>
    <ligand>
        <name>Zn(2+)</name>
        <dbReference type="ChEBI" id="CHEBI:29105"/>
    </ligand>
</feature>
<dbReference type="RefSeq" id="WP_091939368.1">
    <property type="nucleotide sequence ID" value="NZ_FNCY01000018.1"/>
</dbReference>
<feature type="binding site" evidence="13">
    <location>
        <position position="89"/>
    </location>
    <ligand>
        <name>Fe cation</name>
        <dbReference type="ChEBI" id="CHEBI:24875"/>
    </ligand>
</feature>
<dbReference type="Gene3D" id="1.10.10.10">
    <property type="entry name" value="Winged helix-like DNA-binding domain superfamily/Winged helix DNA-binding domain"/>
    <property type="match status" value="1"/>
</dbReference>
<dbReference type="CDD" id="cd07153">
    <property type="entry name" value="Fur_like"/>
    <property type="match status" value="1"/>
</dbReference>
<evidence type="ECO:0000256" key="10">
    <source>
        <dbReference type="ARBA" id="ARBA00023125"/>
    </source>
</evidence>
<dbReference type="SUPFAM" id="SSF46785">
    <property type="entry name" value="Winged helix' DNA-binding domain"/>
    <property type="match status" value="1"/>
</dbReference>
<dbReference type="Pfam" id="PF01475">
    <property type="entry name" value="FUR"/>
    <property type="match status" value="1"/>
</dbReference>
<keyword evidence="13 14" id="KW-0408">Iron</keyword>
<dbReference type="Proteomes" id="UP000198607">
    <property type="component" value="Unassembled WGS sequence"/>
</dbReference>
<evidence type="ECO:0000256" key="7">
    <source>
        <dbReference type="ARBA" id="ARBA00022723"/>
    </source>
</evidence>
<dbReference type="PANTHER" id="PTHR33202:SF2">
    <property type="entry name" value="FERRIC UPTAKE REGULATION PROTEIN"/>
    <property type="match status" value="1"/>
</dbReference>
<keyword evidence="9 14" id="KW-0805">Transcription regulation</keyword>
<dbReference type="GO" id="GO:0000976">
    <property type="term" value="F:transcription cis-regulatory region binding"/>
    <property type="evidence" value="ECO:0007669"/>
    <property type="project" value="TreeGrafter"/>
</dbReference>
<comment type="cofactor">
    <cofactor evidence="13">
        <name>Mn(2+)</name>
        <dbReference type="ChEBI" id="CHEBI:29035"/>
    </cofactor>
    <cofactor evidence="13">
        <name>Fe(2+)</name>
        <dbReference type="ChEBI" id="CHEBI:29033"/>
    </cofactor>
    <text evidence="13">Binds 1 Mn(2+) or Fe(2+) ion per subunit.</text>
</comment>
<keyword evidence="11 14" id="KW-0804">Transcription</keyword>
<evidence type="ECO:0000256" key="8">
    <source>
        <dbReference type="ARBA" id="ARBA00022833"/>
    </source>
</evidence>
<evidence type="ECO:0000256" key="14">
    <source>
        <dbReference type="RuleBase" id="RU364037"/>
    </source>
</evidence>
<dbReference type="GO" id="GO:0003700">
    <property type="term" value="F:DNA-binding transcription factor activity"/>
    <property type="evidence" value="ECO:0007669"/>
    <property type="project" value="UniProtKB-UniRule"/>
</dbReference>
<evidence type="ECO:0000256" key="9">
    <source>
        <dbReference type="ARBA" id="ARBA00023015"/>
    </source>
</evidence>
<keyword evidence="6 14" id="KW-0678">Repressor</keyword>
<keyword evidence="10 14" id="KW-0238">DNA-binding</keyword>